<dbReference type="RefSeq" id="WP_119319906.1">
    <property type="nucleotide sequence ID" value="NZ_AP025739.1"/>
</dbReference>
<dbReference type="InterPro" id="IPR012902">
    <property type="entry name" value="N_methyl_site"/>
</dbReference>
<keyword evidence="2" id="KW-1185">Reference proteome</keyword>
<dbReference type="InterPro" id="IPR011453">
    <property type="entry name" value="DUF1559"/>
</dbReference>
<dbReference type="Pfam" id="PF07963">
    <property type="entry name" value="N_methyl"/>
    <property type="match status" value="1"/>
</dbReference>
<reference evidence="1 2" key="1">
    <citation type="journal article" date="2019" name="Int. J. Syst. Evol. Microbiol.">
        <title>Capsulimonas corticalis gen. nov., sp. nov., an aerobic capsulated bacterium, of a novel bacterial order, Capsulimonadales ord. nov., of the class Armatimonadia of the phylum Armatimonadetes.</title>
        <authorList>
            <person name="Li J."/>
            <person name="Kudo C."/>
            <person name="Tonouchi A."/>
        </authorList>
    </citation>
    <scope>NUCLEOTIDE SEQUENCE [LARGE SCALE GENOMIC DNA]</scope>
    <source>
        <strain evidence="1 2">AX-7</strain>
    </source>
</reference>
<dbReference type="InterPro" id="IPR027558">
    <property type="entry name" value="Pre_pil_HX9DG_C"/>
</dbReference>
<dbReference type="KEGG" id="ccot:CCAX7_66050"/>
<accession>A0A402CR64</accession>
<dbReference type="SUPFAM" id="SSF54523">
    <property type="entry name" value="Pili subunits"/>
    <property type="match status" value="1"/>
</dbReference>
<dbReference type="Pfam" id="PF07596">
    <property type="entry name" value="SBP_bac_10"/>
    <property type="match status" value="1"/>
</dbReference>
<dbReference type="NCBIfam" id="TIGR02532">
    <property type="entry name" value="IV_pilin_GFxxxE"/>
    <property type="match status" value="1"/>
</dbReference>
<dbReference type="OrthoDB" id="241541at2"/>
<dbReference type="PROSITE" id="PS00409">
    <property type="entry name" value="PROKAR_NTER_METHYL"/>
    <property type="match status" value="1"/>
</dbReference>
<dbReference type="NCBIfam" id="TIGR04294">
    <property type="entry name" value="pre_pil_HX9DG"/>
    <property type="match status" value="1"/>
</dbReference>
<dbReference type="PANTHER" id="PTHR30093">
    <property type="entry name" value="GENERAL SECRETION PATHWAY PROTEIN G"/>
    <property type="match status" value="1"/>
</dbReference>
<evidence type="ECO:0000313" key="1">
    <source>
        <dbReference type="EMBL" id="BDI34554.1"/>
    </source>
</evidence>
<dbReference type="EMBL" id="AP025739">
    <property type="protein sequence ID" value="BDI34554.1"/>
    <property type="molecule type" value="Genomic_DNA"/>
</dbReference>
<name>A0A402CR64_9BACT</name>
<organism evidence="1 2">
    <name type="scientific">Capsulimonas corticalis</name>
    <dbReference type="NCBI Taxonomy" id="2219043"/>
    <lineage>
        <taxon>Bacteria</taxon>
        <taxon>Bacillati</taxon>
        <taxon>Armatimonadota</taxon>
        <taxon>Armatimonadia</taxon>
        <taxon>Capsulimonadales</taxon>
        <taxon>Capsulimonadaceae</taxon>
        <taxon>Capsulimonas</taxon>
    </lineage>
</organism>
<gene>
    <name evidence="1" type="ORF">CCAX7_66050</name>
</gene>
<evidence type="ECO:0000313" key="2">
    <source>
        <dbReference type="Proteomes" id="UP000287394"/>
    </source>
</evidence>
<dbReference type="AlphaFoldDB" id="A0A402CR64"/>
<sequence length="289" mass="29773">MTDLVVKAKPKAAGFTLIELLVVIAIIAILAAILFPVFAKAREKARQTSCLSNEKQLALGFTQYTQDNDETYPWGNQFAYTDGPGMGVHEGRGWAGRVYPYIKSTGVFKCPDDPTSDTTNHLGLNEHDVPISYAFNGNLDGGGSAGTLASTNAPASTVLLYEVTNAPTDPTNPAENDSPGGHGNDCGSGWIDQTNGGRAVYATGLLGRNVGIGGFNSGGYGVANPTPRHTDGANYALADGHAKYIRPGTVSPGGTAANANTDQTGCGNAAGSSTVGSAPNNFAVTFSPI</sequence>
<protein>
    <submittedName>
        <fullName evidence="1">Uncharacterized protein</fullName>
    </submittedName>
</protein>
<dbReference type="InterPro" id="IPR045584">
    <property type="entry name" value="Pilin-like"/>
</dbReference>
<dbReference type="Gene3D" id="3.30.700.10">
    <property type="entry name" value="Glycoprotein, Type 4 Pilin"/>
    <property type="match status" value="1"/>
</dbReference>
<dbReference type="Proteomes" id="UP000287394">
    <property type="component" value="Chromosome"/>
</dbReference>
<proteinExistence type="predicted"/>